<dbReference type="KEGG" id="pgg:FX982_03769"/>
<reference evidence="2" key="1">
    <citation type="submission" date="2019-12" db="EMBL/GenBank/DDBJ databases">
        <title>Endophytic bacteria associated with Panax ginseng seedlings.</title>
        <authorList>
            <person name="Park J.M."/>
            <person name="Shin R."/>
            <person name="Jo S.H."/>
        </authorList>
    </citation>
    <scope>NUCLEOTIDE SEQUENCE [LARGE SCALE GENOMIC DNA]</scope>
    <source>
        <strain evidence="2">PgKB30</strain>
    </source>
</reference>
<keyword evidence="2" id="KW-1185">Reference proteome</keyword>
<evidence type="ECO:0000313" key="2">
    <source>
        <dbReference type="Proteomes" id="UP000501989"/>
    </source>
</evidence>
<name>A0A6M8N069_9PSED</name>
<organism evidence="1 2">
    <name type="scientific">Pseudomonas graminis</name>
    <dbReference type="NCBI Taxonomy" id="158627"/>
    <lineage>
        <taxon>Bacteria</taxon>
        <taxon>Pseudomonadati</taxon>
        <taxon>Pseudomonadota</taxon>
        <taxon>Gammaproteobacteria</taxon>
        <taxon>Pseudomonadales</taxon>
        <taxon>Pseudomonadaceae</taxon>
        <taxon>Pseudomonas</taxon>
    </lineage>
</organism>
<dbReference type="RefSeq" id="WP_172612007.1">
    <property type="nucleotide sequence ID" value="NZ_CP053746.1"/>
</dbReference>
<evidence type="ECO:0000313" key="1">
    <source>
        <dbReference type="EMBL" id="QKF52777.1"/>
    </source>
</evidence>
<gene>
    <name evidence="1" type="ORF">FX982_03769</name>
</gene>
<dbReference type="EMBL" id="CP053746">
    <property type="protein sequence ID" value="QKF52777.1"/>
    <property type="molecule type" value="Genomic_DNA"/>
</dbReference>
<dbReference type="Proteomes" id="UP000501989">
    <property type="component" value="Chromosome"/>
</dbReference>
<dbReference type="AlphaFoldDB" id="A0A6M8N069"/>
<protein>
    <submittedName>
        <fullName evidence="1">Uncharacterized protein</fullName>
    </submittedName>
</protein>
<proteinExistence type="predicted"/>
<accession>A0A6M8N069</accession>
<sequence length="260" mass="29096">MKNGRCGLCKKDGILHNSHLVPKAVYKLVRDPKSQGGSSPLKVDTSLRKAGRTDKQVTAHFLCGACEIKFSKFGETPASKLWGNFFDFPMLDLLIRQGPSAHHQRRAIYATADVPINIVDSLYYFALSVVWRAAVWPTTFAKVNSCKGAMLPPVLTAIEEFLLDPKGRVSDIFMVVDVNTHKALNGIFSFPARIKAAEVEGFQFDLLGFRFMVFLGPVFPSEIQLLMHSFDRDILFTTSNHMDSSATKQIAKYLYENDID</sequence>